<name>A0A4D6DWF7_9CAUD</name>
<reference evidence="1 2" key="1">
    <citation type="submission" date="2019-03" db="EMBL/GenBank/DDBJ databases">
        <authorList>
            <person name="Kim S.G."/>
            <person name="Park S.C."/>
        </authorList>
    </citation>
    <scope>NUCLEOTIDE SEQUENCE [LARGE SCALE GENOMIC DNA]</scope>
</reference>
<dbReference type="Proteomes" id="UP000297195">
    <property type="component" value="Segment"/>
</dbReference>
<accession>A0A4D6DWF7</accession>
<gene>
    <name evidence="1" type="ORF">pETSU_051</name>
</gene>
<evidence type="ECO:0000313" key="1">
    <source>
        <dbReference type="EMBL" id="QBZ70632.1"/>
    </source>
</evidence>
<protein>
    <submittedName>
        <fullName evidence="1">Uncharacterized protein</fullName>
    </submittedName>
</protein>
<dbReference type="EMBL" id="MK689364">
    <property type="protein sequence ID" value="QBZ70632.1"/>
    <property type="molecule type" value="Genomic_DNA"/>
</dbReference>
<evidence type="ECO:0000313" key="2">
    <source>
        <dbReference type="Proteomes" id="UP000297195"/>
    </source>
</evidence>
<keyword evidence="2" id="KW-1185">Reference proteome</keyword>
<proteinExistence type="predicted"/>
<organism evidence="1 2">
    <name type="scientific">Edwardsiella phage pEt-SU</name>
    <dbReference type="NCBI Taxonomy" id="2562142"/>
    <lineage>
        <taxon>Viruses</taxon>
        <taxon>Duplodnaviria</taxon>
        <taxon>Heunggongvirae</taxon>
        <taxon>Uroviricota</taxon>
        <taxon>Caudoviricetes</taxon>
        <taxon>Chimalliviridae</taxon>
        <taxon>Petsuvirus</taxon>
        <taxon>Petsuvirus pEtSU</taxon>
    </lineage>
</organism>
<sequence>MSKVLPDPKTPKVSADYIYGERMKEYEDRQNFFLDEKVEVKKDDVKEEDKETVDGLEALVSRFVSYSTVKIPQLPVEYDGTEGWAKKGIDFIVQLAKDLVDFIVNLVNNRLGRIEYRLNRMSVARKTEGLKLKEVKYPLTVRRLVTPMNTSTNPNWIAGAIKEATDWYKNIIEAHKLINAIVDRPWSESDTPASVVTSVTHLLGMKGSNSGTLQSAVLPSNRRFVLEFNDDNVNGFKMFFQNNDAMAKLRSETWLPSSFIMDNTLKSISGSIKDIRSNQSTVSQLYRKFEKKVKELENTRETIEPQRKFYSWLIGFDRRLLSTNLQFTMSALDAGLDFVKSGVKE</sequence>